<sequence>MQLSIKRADLARAVTAVGRAVEARNTVPVLSMLRLSADGDCLTLRGTDLDVEVTASAAASVHAAGETCVNAKLLADIAKKAGNDDVSLTLEGDQLIVKSGRSRFSLATLPASDFPDLTAGTYNATFDIDLAALFAPVQFAISTEETRYYLNGIFFKGEFDKTIAVATDGHRLSRHHVAASAEFAGIIVPRKIVGLLPKGSVTVSVSDSKIRVEAGDLVIVSKLIDGTFPDYNRVIPTANDKIITVDRDEIMKAADRVSTISSERGRAVRFSIAPGAISLSVNNPESGSASDEIAAEYGGEPLDIGFNSQYIRDLFSVVPAGPVKLALLDGGAPGVITSAGFDGWTGVLMPMRV</sequence>
<dbReference type="SUPFAM" id="SSF55979">
    <property type="entry name" value="DNA clamp"/>
    <property type="match status" value="3"/>
</dbReference>
<keyword evidence="15" id="KW-1185">Reference proteome</keyword>
<dbReference type="InterPro" id="IPR046938">
    <property type="entry name" value="DNA_clamp_sf"/>
</dbReference>
<reference evidence="14 15" key="1">
    <citation type="submission" date="2018-05" db="EMBL/GenBank/DDBJ databases">
        <title>The draft genome of strain NS-104.</title>
        <authorList>
            <person name="Hang P."/>
            <person name="Jiang J."/>
        </authorList>
    </citation>
    <scope>NUCLEOTIDE SEQUENCE [LARGE SCALE GENOMIC DNA]</scope>
    <source>
        <strain evidence="14 15">NS-104</strain>
    </source>
</reference>
<dbReference type="Gene3D" id="3.10.150.10">
    <property type="entry name" value="DNA Polymerase III, subunit A, domain 2"/>
    <property type="match status" value="1"/>
</dbReference>
<evidence type="ECO:0000259" key="12">
    <source>
        <dbReference type="Pfam" id="PF02767"/>
    </source>
</evidence>
<evidence type="ECO:0000256" key="3">
    <source>
        <dbReference type="ARBA" id="ARBA00021035"/>
    </source>
</evidence>
<dbReference type="PANTHER" id="PTHR30478">
    <property type="entry name" value="DNA POLYMERASE III SUBUNIT BETA"/>
    <property type="match status" value="1"/>
</dbReference>
<proteinExistence type="inferred from homology"/>
<dbReference type="GO" id="GO:0003677">
    <property type="term" value="F:DNA binding"/>
    <property type="evidence" value="ECO:0007669"/>
    <property type="project" value="UniProtKB-UniRule"/>
</dbReference>
<comment type="subcellular location">
    <subcellularLocation>
        <location evidence="1 10">Cytoplasm</location>
    </subcellularLocation>
</comment>
<evidence type="ECO:0000256" key="10">
    <source>
        <dbReference type="PIRNR" id="PIRNR000804"/>
    </source>
</evidence>
<dbReference type="InterPro" id="IPR022634">
    <property type="entry name" value="DNA_polIII_beta_N"/>
</dbReference>
<dbReference type="GO" id="GO:0005737">
    <property type="term" value="C:cytoplasm"/>
    <property type="evidence" value="ECO:0007669"/>
    <property type="project" value="UniProtKB-SubCell"/>
</dbReference>
<dbReference type="Pfam" id="PF02768">
    <property type="entry name" value="DNA_pol3_beta_3"/>
    <property type="match status" value="1"/>
</dbReference>
<dbReference type="AlphaFoldDB" id="A0A2U2DG70"/>
<evidence type="ECO:0000259" key="13">
    <source>
        <dbReference type="Pfam" id="PF02768"/>
    </source>
</evidence>
<dbReference type="InterPro" id="IPR001001">
    <property type="entry name" value="DNA_polIII_beta"/>
</dbReference>
<gene>
    <name evidence="14" type="primary">dnaN</name>
    <name evidence="14" type="ORF">DEM27_31755</name>
</gene>
<dbReference type="CDD" id="cd00140">
    <property type="entry name" value="beta_clamp"/>
    <property type="match status" value="1"/>
</dbReference>
<accession>A0A2U2DG70</accession>
<dbReference type="Pfam" id="PF00712">
    <property type="entry name" value="DNA_pol3_beta"/>
    <property type="match status" value="1"/>
</dbReference>
<dbReference type="Gene3D" id="3.70.10.10">
    <property type="match status" value="1"/>
</dbReference>
<dbReference type="EMBL" id="QFBC01000028">
    <property type="protein sequence ID" value="PWE52317.1"/>
    <property type="molecule type" value="Genomic_DNA"/>
</dbReference>
<feature type="domain" description="DNA polymerase III beta sliding clamp N-terminal" evidence="11">
    <location>
        <begin position="1"/>
        <end position="117"/>
    </location>
</feature>
<evidence type="ECO:0000256" key="8">
    <source>
        <dbReference type="ARBA" id="ARBA00022932"/>
    </source>
</evidence>
<evidence type="ECO:0000259" key="11">
    <source>
        <dbReference type="Pfam" id="PF00712"/>
    </source>
</evidence>
<dbReference type="GO" id="GO:0006271">
    <property type="term" value="P:DNA strand elongation involved in DNA replication"/>
    <property type="evidence" value="ECO:0007669"/>
    <property type="project" value="TreeGrafter"/>
</dbReference>
<dbReference type="PANTHER" id="PTHR30478:SF0">
    <property type="entry name" value="BETA SLIDING CLAMP"/>
    <property type="match status" value="1"/>
</dbReference>
<name>A0A2U2DG70_9HYPH</name>
<evidence type="ECO:0000256" key="1">
    <source>
        <dbReference type="ARBA" id="ARBA00004496"/>
    </source>
</evidence>
<evidence type="ECO:0000313" key="15">
    <source>
        <dbReference type="Proteomes" id="UP000245252"/>
    </source>
</evidence>
<evidence type="ECO:0000256" key="4">
    <source>
        <dbReference type="ARBA" id="ARBA00022490"/>
    </source>
</evidence>
<keyword evidence="4 10" id="KW-0963">Cytoplasm</keyword>
<evidence type="ECO:0000313" key="14">
    <source>
        <dbReference type="EMBL" id="PWE52317.1"/>
    </source>
</evidence>
<keyword evidence="5 10" id="KW-0808">Transferase</keyword>
<dbReference type="InterPro" id="IPR022635">
    <property type="entry name" value="DNA_polIII_beta_C"/>
</dbReference>
<dbReference type="RefSeq" id="WP_109462240.1">
    <property type="nucleotide sequence ID" value="NZ_QFBC01000028.1"/>
</dbReference>
<comment type="subunit">
    <text evidence="10">Forms a ring-shaped head-to-tail homodimer around DNA.</text>
</comment>
<dbReference type="NCBIfam" id="TIGR00663">
    <property type="entry name" value="dnan"/>
    <property type="match status" value="1"/>
</dbReference>
<comment type="caution">
    <text evidence="14">The sequence shown here is derived from an EMBL/GenBank/DDBJ whole genome shotgun (WGS) entry which is preliminary data.</text>
</comment>
<keyword evidence="6 10" id="KW-0548">Nucleotidyltransferase</keyword>
<dbReference type="GO" id="GO:0003887">
    <property type="term" value="F:DNA-directed DNA polymerase activity"/>
    <property type="evidence" value="ECO:0007669"/>
    <property type="project" value="UniProtKB-UniRule"/>
</dbReference>
<protein>
    <recommendedName>
        <fullName evidence="3 10">Beta sliding clamp</fullName>
    </recommendedName>
</protein>
<dbReference type="OrthoDB" id="8421503at2"/>
<feature type="domain" description="DNA polymerase III beta sliding clamp C-terminal" evidence="13">
    <location>
        <begin position="233"/>
        <end position="352"/>
    </location>
</feature>
<keyword evidence="8 10" id="KW-0239">DNA-directed DNA polymerase</keyword>
<dbReference type="GO" id="GO:0009360">
    <property type="term" value="C:DNA polymerase III complex"/>
    <property type="evidence" value="ECO:0007669"/>
    <property type="project" value="InterPro"/>
</dbReference>
<dbReference type="GO" id="GO:0008408">
    <property type="term" value="F:3'-5' exonuclease activity"/>
    <property type="evidence" value="ECO:0007669"/>
    <property type="project" value="InterPro"/>
</dbReference>
<organism evidence="14 15">
    <name type="scientific">Metarhizobium album</name>
    <dbReference type="NCBI Taxonomy" id="2182425"/>
    <lineage>
        <taxon>Bacteria</taxon>
        <taxon>Pseudomonadati</taxon>
        <taxon>Pseudomonadota</taxon>
        <taxon>Alphaproteobacteria</taxon>
        <taxon>Hyphomicrobiales</taxon>
        <taxon>Rhizobiaceae</taxon>
        <taxon>Metarhizobium</taxon>
    </lineage>
</organism>
<evidence type="ECO:0000256" key="5">
    <source>
        <dbReference type="ARBA" id="ARBA00022679"/>
    </source>
</evidence>
<dbReference type="Proteomes" id="UP000245252">
    <property type="component" value="Unassembled WGS sequence"/>
</dbReference>
<comment type="function">
    <text evidence="10">Confers DNA tethering and processivity to DNA polymerases and other proteins. Acts as a clamp, forming a ring around DNA (a reaction catalyzed by the clamp-loading complex) which diffuses in an ATP-independent manner freely and bidirectionally along dsDNA. Initially characterized for its ability to contact the catalytic subunit of DNA polymerase III (Pol III), a complex, multichain enzyme responsible for most of the replicative synthesis in bacteria; Pol III exhibits 3'-5' exonuclease proofreading activity. The beta chain is required for initiation of replication as well as for processivity of DNA replication.</text>
</comment>
<evidence type="ECO:0000256" key="6">
    <source>
        <dbReference type="ARBA" id="ARBA00022695"/>
    </source>
</evidence>
<feature type="domain" description="DNA polymerase III beta sliding clamp central" evidence="12">
    <location>
        <begin position="131"/>
        <end position="230"/>
    </location>
</feature>
<dbReference type="Pfam" id="PF02767">
    <property type="entry name" value="DNA_pol3_beta_2"/>
    <property type="match status" value="1"/>
</dbReference>
<keyword evidence="7 10" id="KW-0235">DNA replication</keyword>
<dbReference type="PIRSF" id="PIRSF000804">
    <property type="entry name" value="DNA_pol_III_b"/>
    <property type="match status" value="1"/>
</dbReference>
<comment type="similarity">
    <text evidence="2 10">Belongs to the beta sliding clamp family.</text>
</comment>
<evidence type="ECO:0000256" key="2">
    <source>
        <dbReference type="ARBA" id="ARBA00010752"/>
    </source>
</evidence>
<dbReference type="InterPro" id="IPR022637">
    <property type="entry name" value="DNA_polIII_beta_cen"/>
</dbReference>
<evidence type="ECO:0000256" key="7">
    <source>
        <dbReference type="ARBA" id="ARBA00022705"/>
    </source>
</evidence>
<keyword evidence="9" id="KW-0238">DNA-binding</keyword>
<evidence type="ECO:0000256" key="9">
    <source>
        <dbReference type="ARBA" id="ARBA00023125"/>
    </source>
</evidence>
<dbReference type="SMART" id="SM00480">
    <property type="entry name" value="POL3Bc"/>
    <property type="match status" value="1"/>
</dbReference>